<dbReference type="InterPro" id="IPR052158">
    <property type="entry name" value="INH-QAR"/>
</dbReference>
<dbReference type="GO" id="GO:0016740">
    <property type="term" value="F:transferase activity"/>
    <property type="evidence" value="ECO:0007669"/>
    <property type="project" value="UniProtKB-KW"/>
</dbReference>
<accession>A0A1Y2CIJ7</accession>
<keyword evidence="3" id="KW-1185">Reference proteome</keyword>
<dbReference type="InterPro" id="IPR002818">
    <property type="entry name" value="DJ-1/PfpI"/>
</dbReference>
<gene>
    <name evidence="2" type="ORF">BCR33DRAFT_848890</name>
</gene>
<evidence type="ECO:0000313" key="2">
    <source>
        <dbReference type="EMBL" id="ORY46842.1"/>
    </source>
</evidence>
<dbReference type="PANTHER" id="PTHR43130">
    <property type="entry name" value="ARAC-FAMILY TRANSCRIPTIONAL REGULATOR"/>
    <property type="match status" value="1"/>
</dbReference>
<dbReference type="PANTHER" id="PTHR43130:SF3">
    <property type="entry name" value="HTH-TYPE TRANSCRIPTIONAL REGULATOR RV1931C"/>
    <property type="match status" value="1"/>
</dbReference>
<keyword evidence="2" id="KW-0315">Glutamine amidotransferase</keyword>
<reference evidence="2 3" key="1">
    <citation type="submission" date="2016-07" db="EMBL/GenBank/DDBJ databases">
        <title>Pervasive Adenine N6-methylation of Active Genes in Fungi.</title>
        <authorList>
            <consortium name="DOE Joint Genome Institute"/>
            <person name="Mondo S.J."/>
            <person name="Dannebaum R.O."/>
            <person name="Kuo R.C."/>
            <person name="Labutti K."/>
            <person name="Haridas S."/>
            <person name="Kuo A."/>
            <person name="Salamov A."/>
            <person name="Ahrendt S.R."/>
            <person name="Lipzen A."/>
            <person name="Sullivan W."/>
            <person name="Andreopoulos W.B."/>
            <person name="Clum A."/>
            <person name="Lindquist E."/>
            <person name="Daum C."/>
            <person name="Ramamoorthy G.K."/>
            <person name="Gryganskyi A."/>
            <person name="Culley D."/>
            <person name="Magnuson J.K."/>
            <person name="James T.Y."/>
            <person name="O'Malley M.A."/>
            <person name="Stajich J.E."/>
            <person name="Spatafora J.W."/>
            <person name="Visel A."/>
            <person name="Grigoriev I.V."/>
        </authorList>
    </citation>
    <scope>NUCLEOTIDE SEQUENCE [LARGE SCALE GENOMIC DNA]</scope>
    <source>
        <strain evidence="2 3">JEL800</strain>
    </source>
</reference>
<dbReference type="Gene3D" id="3.40.50.880">
    <property type="match status" value="1"/>
</dbReference>
<feature type="domain" description="DJ-1/PfpI" evidence="1">
    <location>
        <begin position="7"/>
        <end position="188"/>
    </location>
</feature>
<dbReference type="STRING" id="329046.A0A1Y2CIJ7"/>
<dbReference type="Proteomes" id="UP000193642">
    <property type="component" value="Unassembled WGS sequence"/>
</dbReference>
<dbReference type="InterPro" id="IPR029062">
    <property type="entry name" value="Class_I_gatase-like"/>
</dbReference>
<name>A0A1Y2CIJ7_9FUNG</name>
<proteinExistence type="predicted"/>
<organism evidence="2 3">
    <name type="scientific">Rhizoclosmatium globosum</name>
    <dbReference type="NCBI Taxonomy" id="329046"/>
    <lineage>
        <taxon>Eukaryota</taxon>
        <taxon>Fungi</taxon>
        <taxon>Fungi incertae sedis</taxon>
        <taxon>Chytridiomycota</taxon>
        <taxon>Chytridiomycota incertae sedis</taxon>
        <taxon>Chytridiomycetes</taxon>
        <taxon>Chytridiales</taxon>
        <taxon>Chytriomycetaceae</taxon>
        <taxon>Rhizoclosmatium</taxon>
    </lineage>
</organism>
<dbReference type="SUPFAM" id="SSF52317">
    <property type="entry name" value="Class I glutamine amidotransferase-like"/>
    <property type="match status" value="1"/>
</dbReference>
<evidence type="ECO:0000313" key="3">
    <source>
        <dbReference type="Proteomes" id="UP000193642"/>
    </source>
</evidence>
<keyword evidence="2" id="KW-0808">Transferase</keyword>
<dbReference type="OrthoDB" id="543156at2759"/>
<dbReference type="Pfam" id="PF01965">
    <property type="entry name" value="DJ-1_PfpI"/>
    <property type="match status" value="1"/>
</dbReference>
<comment type="caution">
    <text evidence="2">The sequence shown here is derived from an EMBL/GenBank/DDBJ whole genome shotgun (WGS) entry which is preliminary data.</text>
</comment>
<sequence>MTFKSIRKIAILVFPGVDDIDFVGPYRVLQAAIAAQEKLGGKQSLESCKLLTFAPYSPNSLLTSAHGIQFKPDGVFDESQYLPMISSLSPVEGAYTEFKNGNLIKLLKEVSAANPQLLWGSVCTGAMLLGHAGILKAGNQGSTHHSAKNELEALGVLVKEDRVVFDGGIATSGGVTSGIDLALNLVAQIIDSAAAENVATGMEYEYFKAN</sequence>
<dbReference type="AlphaFoldDB" id="A0A1Y2CIJ7"/>
<dbReference type="EMBL" id="MCGO01000015">
    <property type="protein sequence ID" value="ORY46842.1"/>
    <property type="molecule type" value="Genomic_DNA"/>
</dbReference>
<protein>
    <submittedName>
        <fullName evidence="2">Class I glutamine amidotransferase-like protein</fullName>
    </submittedName>
</protein>
<evidence type="ECO:0000259" key="1">
    <source>
        <dbReference type="Pfam" id="PF01965"/>
    </source>
</evidence>